<sequence>MPAAGLEIIASQLANSGAIILDTVAIEYDLNKLRIDLKIGSDGARMTDLVSASALNKQGLNNARFISKASIETLFFPNF</sequence>
<dbReference type="EMBL" id="QGLR01000011">
    <property type="protein sequence ID" value="PXZ06896.1"/>
    <property type="molecule type" value="Genomic_DNA"/>
</dbReference>
<comment type="caution">
    <text evidence="1">The sequence shown here is derived from an EMBL/GenBank/DDBJ whole genome shotgun (WGS) entry which is preliminary data.</text>
</comment>
<dbReference type="AlphaFoldDB" id="A0A2V4E7K6"/>
<accession>A0A2V4E7K6</accession>
<dbReference type="RefSeq" id="WP_110433797.1">
    <property type="nucleotide sequence ID" value="NZ_QGLR01000011.1"/>
</dbReference>
<gene>
    <name evidence="1" type="ORF">DKK70_09555</name>
</gene>
<keyword evidence="2" id="KW-1185">Reference proteome</keyword>
<evidence type="ECO:0000313" key="2">
    <source>
        <dbReference type="Proteomes" id="UP000247932"/>
    </source>
</evidence>
<evidence type="ECO:0000313" key="1">
    <source>
        <dbReference type="EMBL" id="PXZ06896.1"/>
    </source>
</evidence>
<dbReference type="Proteomes" id="UP000247932">
    <property type="component" value="Unassembled WGS sequence"/>
</dbReference>
<protein>
    <submittedName>
        <fullName evidence="1">Uncharacterized protein</fullName>
    </submittedName>
</protein>
<reference evidence="1 2" key="1">
    <citation type="submission" date="2018-05" db="EMBL/GenBank/DDBJ databases">
        <title>Reference genomes for bee gut microbiota database.</title>
        <authorList>
            <person name="Ellegaard K.M."/>
        </authorList>
    </citation>
    <scope>NUCLEOTIDE SEQUENCE [LARGE SCALE GENOMIC DNA]</scope>
    <source>
        <strain evidence="1 2">ESL0182</strain>
    </source>
</reference>
<name>A0A2V4E7K6_9GAMM</name>
<organism evidence="1 2">
    <name type="scientific">Gilliamella apicola</name>
    <dbReference type="NCBI Taxonomy" id="1196095"/>
    <lineage>
        <taxon>Bacteria</taxon>
        <taxon>Pseudomonadati</taxon>
        <taxon>Pseudomonadota</taxon>
        <taxon>Gammaproteobacteria</taxon>
        <taxon>Orbales</taxon>
        <taxon>Orbaceae</taxon>
        <taxon>Gilliamella</taxon>
    </lineage>
</organism>
<proteinExistence type="predicted"/>